<comment type="subcellular location">
    <subcellularLocation>
        <location evidence="1 14">Cell outer membrane</location>
        <topology evidence="1 14">Multi-pass membrane protein</topology>
    </subcellularLocation>
</comment>
<dbReference type="PANTHER" id="PTHR32552">
    <property type="entry name" value="FERRICHROME IRON RECEPTOR-RELATED"/>
    <property type="match status" value="1"/>
</dbReference>
<dbReference type="PROSITE" id="PS51257">
    <property type="entry name" value="PROKAR_LIPOPROTEIN"/>
    <property type="match status" value="1"/>
</dbReference>
<dbReference type="Gene3D" id="2.40.170.20">
    <property type="entry name" value="TonB-dependent receptor, beta-barrel domain"/>
    <property type="match status" value="1"/>
</dbReference>
<evidence type="ECO:0000256" key="12">
    <source>
        <dbReference type="ARBA" id="ARBA00023170"/>
    </source>
</evidence>
<evidence type="ECO:0000256" key="3">
    <source>
        <dbReference type="ARBA" id="ARBA00022448"/>
    </source>
</evidence>
<accession>A0A1E2S2F7</accession>
<evidence type="ECO:0000256" key="9">
    <source>
        <dbReference type="ARBA" id="ARBA00023065"/>
    </source>
</evidence>
<evidence type="ECO:0000256" key="6">
    <source>
        <dbReference type="ARBA" id="ARBA00022692"/>
    </source>
</evidence>
<dbReference type="InterPro" id="IPR000531">
    <property type="entry name" value="Beta-barrel_TonB"/>
</dbReference>
<keyword evidence="5" id="KW-0410">Iron transport</keyword>
<dbReference type="GO" id="GO:0015891">
    <property type="term" value="P:siderophore transport"/>
    <property type="evidence" value="ECO:0007669"/>
    <property type="project" value="InterPro"/>
</dbReference>
<evidence type="ECO:0000256" key="11">
    <source>
        <dbReference type="ARBA" id="ARBA00023136"/>
    </source>
</evidence>
<dbReference type="GO" id="GO:0015344">
    <property type="term" value="F:siderophore uptake transmembrane transporter activity"/>
    <property type="evidence" value="ECO:0007669"/>
    <property type="project" value="TreeGrafter"/>
</dbReference>
<evidence type="ECO:0000256" key="8">
    <source>
        <dbReference type="ARBA" id="ARBA00023004"/>
    </source>
</evidence>
<evidence type="ECO:0000256" key="14">
    <source>
        <dbReference type="PROSITE-ProRule" id="PRU01360"/>
    </source>
</evidence>
<keyword evidence="21" id="KW-1185">Reference proteome</keyword>
<evidence type="ECO:0000259" key="18">
    <source>
        <dbReference type="Pfam" id="PF00593"/>
    </source>
</evidence>
<feature type="domain" description="TonB-dependent receptor plug" evidence="19">
    <location>
        <begin position="154"/>
        <end position="254"/>
    </location>
</feature>
<comment type="similarity">
    <text evidence="2 14 15">Belongs to the TonB-dependent receptor family.</text>
</comment>
<dbReference type="Proteomes" id="UP000095087">
    <property type="component" value="Unassembled WGS sequence"/>
</dbReference>
<evidence type="ECO:0000256" key="17">
    <source>
        <dbReference type="SAM" id="SignalP"/>
    </source>
</evidence>
<evidence type="ECO:0000256" key="16">
    <source>
        <dbReference type="SAM" id="MobiDB-lite"/>
    </source>
</evidence>
<feature type="region of interest" description="Disordered" evidence="16">
    <location>
        <begin position="31"/>
        <end position="77"/>
    </location>
</feature>
<keyword evidence="6 14" id="KW-0812">Transmembrane</keyword>
<keyword evidence="12 20" id="KW-0675">Receptor</keyword>
<keyword evidence="7 17" id="KW-0732">Signal</keyword>
<dbReference type="FunFam" id="2.170.130.10:FF:000001">
    <property type="entry name" value="Catecholate siderophore TonB-dependent receptor"/>
    <property type="match status" value="1"/>
</dbReference>
<dbReference type="InterPro" id="IPR012910">
    <property type="entry name" value="Plug_dom"/>
</dbReference>
<feature type="compositionally biased region" description="Low complexity" evidence="16">
    <location>
        <begin position="49"/>
        <end position="71"/>
    </location>
</feature>
<evidence type="ECO:0000256" key="15">
    <source>
        <dbReference type="RuleBase" id="RU003357"/>
    </source>
</evidence>
<dbReference type="FunFam" id="2.40.170.20:FF:000005">
    <property type="entry name" value="TonB-dependent siderophore receptor"/>
    <property type="match status" value="1"/>
</dbReference>
<feature type="region of interest" description="Disordered" evidence="16">
    <location>
        <begin position="91"/>
        <end position="120"/>
    </location>
</feature>
<keyword evidence="13 14" id="KW-0998">Cell outer membrane</keyword>
<dbReference type="RefSeq" id="WP_245290781.1">
    <property type="nucleotide sequence ID" value="NZ_MASI01000001.1"/>
</dbReference>
<sequence length="792" mass="87393">MKLHFVGRASQLAASIALACLVTTGAMAQDGNTAEENGVSTEAPEARSSESSPSESQAPEVQEQEASPAEETTGEGAATDHELPEITVQAPYEAPPAPTQPTRTASTPTPVRAPAPAAPDIEAGTSVDAESAWGPVDGYVAERTGTGIKTDTPLNEIPQSITIVTEQQIQDQGATSVQQALDYVPGVVAGPYGFDIRGDWARIRGQDPVQYLDGMRRIYGYYNNTRVDPYTLERIEVLKGPASVLYGAGSTAGIINLISKRPQEESHTEIGVLYGSHDFGQVQGDSTGKITKDGKWLYRMVGVARNSDTQVDFVEYDRYVFNPSITWRPDDKTELTVIANFQKDDTGSSANFLPWEGTRYAGPNGYIPWSRFVSDPDWDQYKTESASVEVLFDRELSDVWTFRQGLRYVDAEVDYRSMYPNVYTDPQNPFVDPARRTVQRYSYISQPHAQTFTSDSNFIADFDTGTIEHKVLLGVDYTRFKEKSRQGSGFVATPFDLYNPDYSLPFIPPVAVELPETGTEQLGFYAQDQIKLGNWIAVLGIRNDEVTSSAEGQADQDVNATTYRAGIMYEFANGLTPYFSYMQSFDPIFGTNFYGQAFDPLEGEQYEIGFKYQVPGKPIVVNGSLYDTTQSNLQASDPNNPFNQIQIGEARFRGGEIETIFTLSDKLDVIAGYAFTDAEYTAGDLAGYRVETVPENQASLWATYHFSAFGVSGFSVGGGVRYIGESWDGTDSLRTPSYTLFDGMLSYDTEHWRYQINATNLGDERYVTTCLSRGDCFLGEGRTVLGNITYKF</sequence>
<feature type="chain" id="PRO_5009116648" evidence="17">
    <location>
        <begin position="29"/>
        <end position="792"/>
    </location>
</feature>
<dbReference type="STRING" id="1177755.A7A08_00452"/>
<dbReference type="InterPro" id="IPR036942">
    <property type="entry name" value="Beta-barrel_TonB_sf"/>
</dbReference>
<evidence type="ECO:0000313" key="21">
    <source>
        <dbReference type="Proteomes" id="UP000095087"/>
    </source>
</evidence>
<keyword evidence="3 14" id="KW-0813">Transport</keyword>
<keyword evidence="11 14" id="KW-0472">Membrane</keyword>
<protein>
    <submittedName>
        <fullName evidence="20">Ferrichrome-iron receptor</fullName>
    </submittedName>
</protein>
<dbReference type="InterPro" id="IPR037066">
    <property type="entry name" value="Plug_dom_sf"/>
</dbReference>
<dbReference type="NCBIfam" id="TIGR01783">
    <property type="entry name" value="TonB-siderophor"/>
    <property type="match status" value="1"/>
</dbReference>
<dbReference type="AlphaFoldDB" id="A0A1E2S2F7"/>
<evidence type="ECO:0000256" key="4">
    <source>
        <dbReference type="ARBA" id="ARBA00022452"/>
    </source>
</evidence>
<dbReference type="Gene3D" id="2.170.130.10">
    <property type="entry name" value="TonB-dependent receptor, plug domain"/>
    <property type="match status" value="1"/>
</dbReference>
<dbReference type="PATRIC" id="fig|1177755.3.peg.449"/>
<dbReference type="PANTHER" id="PTHR32552:SF68">
    <property type="entry name" value="FERRICHROME OUTER MEMBRANE TRANSPORTER_PHAGE RECEPTOR"/>
    <property type="match status" value="1"/>
</dbReference>
<keyword evidence="9" id="KW-0406">Ion transport</keyword>
<feature type="signal peptide" evidence="17">
    <location>
        <begin position="1"/>
        <end position="28"/>
    </location>
</feature>
<gene>
    <name evidence="20" type="ORF">A7A08_00452</name>
</gene>
<keyword evidence="10 15" id="KW-0798">TonB box</keyword>
<feature type="compositionally biased region" description="Polar residues" evidence="16">
    <location>
        <begin position="31"/>
        <end position="40"/>
    </location>
</feature>
<dbReference type="InterPro" id="IPR039426">
    <property type="entry name" value="TonB-dep_rcpt-like"/>
</dbReference>
<dbReference type="EMBL" id="MASI01000001">
    <property type="protein sequence ID" value="ODA68621.1"/>
    <property type="molecule type" value="Genomic_DNA"/>
</dbReference>
<evidence type="ECO:0000256" key="10">
    <source>
        <dbReference type="ARBA" id="ARBA00023077"/>
    </source>
</evidence>
<name>A0A1E2S2F7_9HYPH</name>
<dbReference type="SUPFAM" id="SSF56935">
    <property type="entry name" value="Porins"/>
    <property type="match status" value="1"/>
</dbReference>
<evidence type="ECO:0000256" key="13">
    <source>
        <dbReference type="ARBA" id="ARBA00023237"/>
    </source>
</evidence>
<organism evidence="20 21">
    <name type="scientific">Methyloligella halotolerans</name>
    <dbReference type="NCBI Taxonomy" id="1177755"/>
    <lineage>
        <taxon>Bacteria</taxon>
        <taxon>Pseudomonadati</taxon>
        <taxon>Pseudomonadota</taxon>
        <taxon>Alphaproteobacteria</taxon>
        <taxon>Hyphomicrobiales</taxon>
        <taxon>Hyphomicrobiaceae</taxon>
        <taxon>Methyloligella</taxon>
    </lineage>
</organism>
<dbReference type="Pfam" id="PF07715">
    <property type="entry name" value="Plug"/>
    <property type="match status" value="1"/>
</dbReference>
<evidence type="ECO:0000256" key="5">
    <source>
        <dbReference type="ARBA" id="ARBA00022496"/>
    </source>
</evidence>
<evidence type="ECO:0000259" key="19">
    <source>
        <dbReference type="Pfam" id="PF07715"/>
    </source>
</evidence>
<dbReference type="GO" id="GO:0038023">
    <property type="term" value="F:signaling receptor activity"/>
    <property type="evidence" value="ECO:0007669"/>
    <property type="project" value="InterPro"/>
</dbReference>
<dbReference type="GO" id="GO:0009279">
    <property type="term" value="C:cell outer membrane"/>
    <property type="evidence" value="ECO:0007669"/>
    <property type="project" value="UniProtKB-SubCell"/>
</dbReference>
<feature type="compositionally biased region" description="Low complexity" evidence="16">
    <location>
        <begin position="100"/>
        <end position="110"/>
    </location>
</feature>
<proteinExistence type="inferred from homology"/>
<keyword evidence="8" id="KW-0408">Iron</keyword>
<reference evidence="20 21" key="1">
    <citation type="submission" date="2016-07" db="EMBL/GenBank/DDBJ databases">
        <title>Draft genome sequence of Methyloligella halotolerans C2T (VKM B-2706T=CCUG 61687T=DSM 25045T), a halotolerant polyhydroxybutyrate accumulating methylotroph.</title>
        <authorList>
            <person name="Vasilenko O.V."/>
            <person name="Doronina N.V."/>
            <person name="Poroshina M.N."/>
            <person name="Tarlachkov S.V."/>
            <person name="Trotsenko Y.A."/>
        </authorList>
    </citation>
    <scope>NUCLEOTIDE SEQUENCE [LARGE SCALE GENOMIC DNA]</scope>
    <source>
        <strain evidence="20 21">VKM B-2706</strain>
    </source>
</reference>
<evidence type="ECO:0000256" key="1">
    <source>
        <dbReference type="ARBA" id="ARBA00004571"/>
    </source>
</evidence>
<evidence type="ECO:0000256" key="2">
    <source>
        <dbReference type="ARBA" id="ARBA00009810"/>
    </source>
</evidence>
<dbReference type="PROSITE" id="PS52016">
    <property type="entry name" value="TONB_DEPENDENT_REC_3"/>
    <property type="match status" value="1"/>
</dbReference>
<evidence type="ECO:0000256" key="7">
    <source>
        <dbReference type="ARBA" id="ARBA00022729"/>
    </source>
</evidence>
<dbReference type="CDD" id="cd01347">
    <property type="entry name" value="ligand_gated_channel"/>
    <property type="match status" value="1"/>
</dbReference>
<keyword evidence="4 14" id="KW-1134">Transmembrane beta strand</keyword>
<dbReference type="InterPro" id="IPR010105">
    <property type="entry name" value="TonB_sidphr_rcpt"/>
</dbReference>
<feature type="domain" description="TonB-dependent receptor-like beta-barrel" evidence="18">
    <location>
        <begin position="327"/>
        <end position="761"/>
    </location>
</feature>
<dbReference type="Pfam" id="PF00593">
    <property type="entry name" value="TonB_dep_Rec_b-barrel"/>
    <property type="match status" value="1"/>
</dbReference>
<comment type="caution">
    <text evidence="20">The sequence shown here is derived from an EMBL/GenBank/DDBJ whole genome shotgun (WGS) entry which is preliminary data.</text>
</comment>
<evidence type="ECO:0000313" key="20">
    <source>
        <dbReference type="EMBL" id="ODA68621.1"/>
    </source>
</evidence>